<dbReference type="RefSeq" id="WP_289959690.1">
    <property type="nucleotide sequence ID" value="NZ_JAUEMJ010000011.1"/>
</dbReference>
<dbReference type="Proteomes" id="UP001171902">
    <property type="component" value="Unassembled WGS sequence"/>
</dbReference>
<name>A0ABT7YWW2_9ACTN</name>
<feature type="domain" description="DJ-1/PfpI" evidence="1">
    <location>
        <begin position="13"/>
        <end position="177"/>
    </location>
</feature>
<dbReference type="SUPFAM" id="SSF52317">
    <property type="entry name" value="Class I glutamine amidotransferase-like"/>
    <property type="match status" value="1"/>
</dbReference>
<proteinExistence type="predicted"/>
<dbReference type="EC" id="4.2.1.-" evidence="2"/>
<comment type="caution">
    <text evidence="2">The sequence shown here is derived from an EMBL/GenBank/DDBJ whole genome shotgun (WGS) entry which is preliminary data.</text>
</comment>
<dbReference type="Gene3D" id="3.40.50.880">
    <property type="match status" value="1"/>
</dbReference>
<keyword evidence="2" id="KW-0456">Lyase</keyword>
<dbReference type="CDD" id="cd03139">
    <property type="entry name" value="GATase1_PfpI_2"/>
    <property type="match status" value="1"/>
</dbReference>
<dbReference type="Pfam" id="PF01965">
    <property type="entry name" value="DJ-1_PfpI"/>
    <property type="match status" value="1"/>
</dbReference>
<reference evidence="2" key="1">
    <citation type="submission" date="2023-06" db="EMBL/GenBank/DDBJ databases">
        <title>Gycomyces niveus sp.nov., a novel actinomycete isolated from soil in Shouguang.</title>
        <authorList>
            <person name="Yang X."/>
            <person name="Zhao J."/>
        </authorList>
    </citation>
    <scope>NUCLEOTIDE SEQUENCE</scope>
    <source>
        <strain evidence="2">NEAU C2</strain>
    </source>
</reference>
<keyword evidence="3" id="KW-1185">Reference proteome</keyword>
<sequence length="238" mass="24623">MTASSRTVGPQPKTIAFVLYPGITLLDLAGPLQVLSALAHAVPGFAIAVVAERLAPLPTDTPLTIAADRTFDDLPEPFAVVVPGGGAPTLRAMGDRTLLGYLRRAAAGAEIVASVCTGALLLGAAGLLEGRRATTHWTYRHLLPVFGAAPATARWVEDGPVLTSAGVSAGIDMALHLAGRLAGETTARTLQYALEYDPAPPQGALDWARAPADLFAPVVDRLVRDAWPDGAAGKPADR</sequence>
<evidence type="ECO:0000313" key="3">
    <source>
        <dbReference type="Proteomes" id="UP001171902"/>
    </source>
</evidence>
<dbReference type="GO" id="GO:0016829">
    <property type="term" value="F:lyase activity"/>
    <property type="evidence" value="ECO:0007669"/>
    <property type="project" value="UniProtKB-KW"/>
</dbReference>
<gene>
    <name evidence="2" type="ORF">QWI33_25640</name>
</gene>
<dbReference type="PANTHER" id="PTHR43130:SF2">
    <property type="entry name" value="DJ-1_PFPI DOMAIN-CONTAINING PROTEIN"/>
    <property type="match status" value="1"/>
</dbReference>
<evidence type="ECO:0000259" key="1">
    <source>
        <dbReference type="Pfam" id="PF01965"/>
    </source>
</evidence>
<protein>
    <submittedName>
        <fullName evidence="2">DJ-1/PfpI family protein</fullName>
        <ecNumber evidence="2">4.2.1.-</ecNumber>
    </submittedName>
</protein>
<evidence type="ECO:0000313" key="2">
    <source>
        <dbReference type="EMBL" id="MDN3243131.1"/>
    </source>
</evidence>
<dbReference type="EMBL" id="JAUEMJ010000011">
    <property type="protein sequence ID" value="MDN3243131.1"/>
    <property type="molecule type" value="Genomic_DNA"/>
</dbReference>
<dbReference type="InterPro" id="IPR029062">
    <property type="entry name" value="Class_I_gatase-like"/>
</dbReference>
<accession>A0ABT7YWW2</accession>
<dbReference type="PANTHER" id="PTHR43130">
    <property type="entry name" value="ARAC-FAMILY TRANSCRIPTIONAL REGULATOR"/>
    <property type="match status" value="1"/>
</dbReference>
<dbReference type="InterPro" id="IPR052158">
    <property type="entry name" value="INH-QAR"/>
</dbReference>
<organism evidence="2 3">
    <name type="scientific">Glycomyces tritici</name>
    <dbReference type="NCBI Taxonomy" id="2665176"/>
    <lineage>
        <taxon>Bacteria</taxon>
        <taxon>Bacillati</taxon>
        <taxon>Actinomycetota</taxon>
        <taxon>Actinomycetes</taxon>
        <taxon>Glycomycetales</taxon>
        <taxon>Glycomycetaceae</taxon>
        <taxon>Glycomyces</taxon>
    </lineage>
</organism>
<dbReference type="InterPro" id="IPR002818">
    <property type="entry name" value="DJ-1/PfpI"/>
</dbReference>